<evidence type="ECO:0000313" key="1">
    <source>
        <dbReference type="EMBL" id="MBB4704437.1"/>
    </source>
</evidence>
<dbReference type="EMBL" id="JACHND010000001">
    <property type="protein sequence ID" value="MBB4704437.1"/>
    <property type="molecule type" value="Genomic_DNA"/>
</dbReference>
<dbReference type="AlphaFoldDB" id="A0A7W7GCC8"/>
<dbReference type="InterPro" id="IPR011990">
    <property type="entry name" value="TPR-like_helical_dom_sf"/>
</dbReference>
<dbReference type="RefSeq" id="WP_184885475.1">
    <property type="nucleotide sequence ID" value="NZ_BOOV01000011.1"/>
</dbReference>
<reference evidence="1 2" key="1">
    <citation type="submission" date="2020-08" db="EMBL/GenBank/DDBJ databases">
        <title>Sequencing the genomes of 1000 actinobacteria strains.</title>
        <authorList>
            <person name="Klenk H.-P."/>
        </authorList>
    </citation>
    <scope>NUCLEOTIDE SEQUENCE [LARGE SCALE GENOMIC DNA]</scope>
    <source>
        <strain evidence="1 2">DSM 45784</strain>
    </source>
</reference>
<accession>A0A7W7GCC8</accession>
<dbReference type="Gene3D" id="1.25.40.10">
    <property type="entry name" value="Tetratricopeptide repeat domain"/>
    <property type="match status" value="1"/>
</dbReference>
<protein>
    <recommendedName>
        <fullName evidence="3">Transcriptional regulator</fullName>
    </recommendedName>
</protein>
<gene>
    <name evidence="1" type="ORF">BJ982_005981</name>
</gene>
<evidence type="ECO:0000313" key="2">
    <source>
        <dbReference type="Proteomes" id="UP000542210"/>
    </source>
</evidence>
<organism evidence="1 2">
    <name type="scientific">Sphaerisporangium siamense</name>
    <dbReference type="NCBI Taxonomy" id="795645"/>
    <lineage>
        <taxon>Bacteria</taxon>
        <taxon>Bacillati</taxon>
        <taxon>Actinomycetota</taxon>
        <taxon>Actinomycetes</taxon>
        <taxon>Streptosporangiales</taxon>
        <taxon>Streptosporangiaceae</taxon>
        <taxon>Sphaerisporangium</taxon>
    </lineage>
</organism>
<evidence type="ECO:0008006" key="3">
    <source>
        <dbReference type="Google" id="ProtNLM"/>
    </source>
</evidence>
<keyword evidence="2" id="KW-1185">Reference proteome</keyword>
<comment type="caution">
    <text evidence="1">The sequence shown here is derived from an EMBL/GenBank/DDBJ whole genome shotgun (WGS) entry which is preliminary data.</text>
</comment>
<proteinExistence type="predicted"/>
<dbReference type="Proteomes" id="UP000542210">
    <property type="component" value="Unassembled WGS sequence"/>
</dbReference>
<name>A0A7W7GCC8_9ACTN</name>
<sequence length="425" mass="46499">MGRQKTLFEQACEERGWNRPATFLAAFTQAAYMIGEPSELTDRQFRRWCMPDPPQPRRRAWRVLYAMFGVNPADLGFPPAPYGEINPRRFLITDEIEESDVDRRTFVTTAMGTTAAMAVGTFTAPEPVGAQQVQELRAGLHALRTLGNAHGGTEVATLVVRHLHRIRRIIETGSYPDSVGGQLRLLAGETSNFCAYVYFDACEHETARHYWNEGLTIGTTLDSTELKVQSLSMLGLQAIYEGRPRHARDLLTAATHHAKPLECPILMAVIASRETRALSLMTEHAAAGARLAAAMRLMERPARGRPAPAWTSFFGRAELEATQAHLYANAGKHKSAVPYFRASVAHTGGSYVRNRTAAQLNLADVLLRAGEVDEAAAIAAASTGGLREVSSRRVLRQAAKVRDGLALADTPNAHTSAEALTHHLA</sequence>